<evidence type="ECO:0000313" key="3">
    <source>
        <dbReference type="EMBL" id="RZS87344.1"/>
    </source>
</evidence>
<dbReference type="AlphaFoldDB" id="A0A4Q7NPU4"/>
<proteinExistence type="predicted"/>
<name>A0A4Q7NPU4_9ACTN</name>
<evidence type="ECO:0000259" key="2">
    <source>
        <dbReference type="PROSITE" id="PS51677"/>
    </source>
</evidence>
<dbReference type="EMBL" id="SGXD01000003">
    <property type="protein sequence ID" value="RZS87344.1"/>
    <property type="molecule type" value="Genomic_DNA"/>
</dbReference>
<gene>
    <name evidence="3" type="ORF">EV189_2770</name>
</gene>
<dbReference type="CDD" id="cd10959">
    <property type="entry name" value="CE4_NodB_like_3"/>
    <property type="match status" value="1"/>
</dbReference>
<comment type="caution">
    <text evidence="3">The sequence shown here is derived from an EMBL/GenBank/DDBJ whole genome shotgun (WGS) entry which is preliminary data.</text>
</comment>
<reference evidence="3 4" key="1">
    <citation type="submission" date="2019-02" db="EMBL/GenBank/DDBJ databases">
        <title>Genomic Encyclopedia of Type Strains, Phase IV (KMG-IV): sequencing the most valuable type-strain genomes for metagenomic binning, comparative biology and taxonomic classification.</title>
        <authorList>
            <person name="Goeker M."/>
        </authorList>
    </citation>
    <scope>NUCLEOTIDE SEQUENCE [LARGE SCALE GENOMIC DNA]</scope>
    <source>
        <strain evidence="3 4">DSM 45622</strain>
    </source>
</reference>
<dbReference type="Pfam" id="PF01522">
    <property type="entry name" value="Polysacc_deac_1"/>
    <property type="match status" value="1"/>
</dbReference>
<dbReference type="InterPro" id="IPR011330">
    <property type="entry name" value="Glyco_hydro/deAcase_b/a-brl"/>
</dbReference>
<dbReference type="PANTHER" id="PTHR10587:SF137">
    <property type="entry name" value="4-DEOXY-4-FORMAMIDO-L-ARABINOSE-PHOSPHOUNDECAPRENOL DEFORMYLASE ARND-RELATED"/>
    <property type="match status" value="1"/>
</dbReference>
<protein>
    <submittedName>
        <fullName evidence="3">Peptidoglycan/xylan/chitin deacetylase (PgdA/CDA1 family)</fullName>
    </submittedName>
</protein>
<accession>A0A4Q7NPU4</accession>
<evidence type="ECO:0000313" key="4">
    <source>
        <dbReference type="Proteomes" id="UP000293638"/>
    </source>
</evidence>
<feature type="chain" id="PRO_5020423319" evidence="1">
    <location>
        <begin position="26"/>
        <end position="250"/>
    </location>
</feature>
<organism evidence="3 4">
    <name type="scientific">Motilibacter rhizosphaerae</name>
    <dbReference type="NCBI Taxonomy" id="598652"/>
    <lineage>
        <taxon>Bacteria</taxon>
        <taxon>Bacillati</taxon>
        <taxon>Actinomycetota</taxon>
        <taxon>Actinomycetes</taxon>
        <taxon>Motilibacterales</taxon>
        <taxon>Motilibacteraceae</taxon>
        <taxon>Motilibacter</taxon>
    </lineage>
</organism>
<dbReference type="SUPFAM" id="SSF88713">
    <property type="entry name" value="Glycoside hydrolase/deacetylase"/>
    <property type="match status" value="1"/>
</dbReference>
<keyword evidence="4" id="KW-1185">Reference proteome</keyword>
<evidence type="ECO:0000256" key="1">
    <source>
        <dbReference type="SAM" id="SignalP"/>
    </source>
</evidence>
<dbReference type="RefSeq" id="WP_231116373.1">
    <property type="nucleotide sequence ID" value="NZ_SGXD01000003.1"/>
</dbReference>
<dbReference type="InterPro" id="IPR050248">
    <property type="entry name" value="Polysacc_deacetylase_ArnD"/>
</dbReference>
<dbReference type="Gene3D" id="3.20.20.370">
    <property type="entry name" value="Glycoside hydrolase/deacetylase"/>
    <property type="match status" value="1"/>
</dbReference>
<feature type="domain" description="NodB homology" evidence="2">
    <location>
        <begin position="49"/>
        <end position="236"/>
    </location>
</feature>
<feature type="signal peptide" evidence="1">
    <location>
        <begin position="1"/>
        <end position="25"/>
    </location>
</feature>
<dbReference type="GO" id="GO:0016810">
    <property type="term" value="F:hydrolase activity, acting on carbon-nitrogen (but not peptide) bonds"/>
    <property type="evidence" value="ECO:0007669"/>
    <property type="project" value="InterPro"/>
</dbReference>
<sequence length="250" mass="26702">MAALSLLRRRGAALALPAALGAVQAAPLLTFVPPLKPLWPRVNGAGRTDHVALTFDDGPDSASTPAFLDLLAERGVRATFFLLGTMAVRHPGLARRIVDEGHEVAVHSWDHRNHLRHLPGPATREQLERTVDLLEAQTGVRPRFFRPPYGALTAADLVAARQLGLQTVLWTAWGRDWEEQATPESVAALVGRDLRGGATVLLHDSDCTSSPLSWHATLGAVPLVLDACERLGLAVGTVGEHGLTPPPIAA</sequence>
<dbReference type="PROSITE" id="PS51677">
    <property type="entry name" value="NODB"/>
    <property type="match status" value="1"/>
</dbReference>
<dbReference type="PANTHER" id="PTHR10587">
    <property type="entry name" value="GLYCOSYL TRANSFERASE-RELATED"/>
    <property type="match status" value="1"/>
</dbReference>
<keyword evidence="1" id="KW-0732">Signal</keyword>
<dbReference type="GO" id="GO:0005975">
    <property type="term" value="P:carbohydrate metabolic process"/>
    <property type="evidence" value="ECO:0007669"/>
    <property type="project" value="InterPro"/>
</dbReference>
<dbReference type="InterPro" id="IPR002509">
    <property type="entry name" value="NODB_dom"/>
</dbReference>
<dbReference type="Proteomes" id="UP000293638">
    <property type="component" value="Unassembled WGS sequence"/>
</dbReference>